<gene>
    <name evidence="2" type="ORF">LASUN_01200</name>
</gene>
<protein>
    <submittedName>
        <fullName evidence="2">Uncharacterized protein</fullName>
    </submittedName>
</protein>
<dbReference type="AlphaFoldDB" id="A0A1E7XJ44"/>
<proteinExistence type="predicted"/>
<accession>A0A1E7XJ44</accession>
<organism evidence="2 3">
    <name type="scientific">Lentilactobacillus sunkii</name>
    <dbReference type="NCBI Taxonomy" id="481719"/>
    <lineage>
        <taxon>Bacteria</taxon>
        <taxon>Bacillati</taxon>
        <taxon>Bacillota</taxon>
        <taxon>Bacilli</taxon>
        <taxon>Lactobacillales</taxon>
        <taxon>Lactobacillaceae</taxon>
        <taxon>Lentilactobacillus</taxon>
    </lineage>
</organism>
<keyword evidence="1" id="KW-0812">Transmembrane</keyword>
<comment type="caution">
    <text evidence="2">The sequence shown here is derived from an EMBL/GenBank/DDBJ whole genome shotgun (WGS) entry which is preliminary data.</text>
</comment>
<feature type="transmembrane region" description="Helical" evidence="1">
    <location>
        <begin position="47"/>
        <end position="67"/>
    </location>
</feature>
<sequence>MNTRKASYRYRIYVLLTIILCITPLALGYLLKIPIFDISNGSNDGWLGFWGGYLGAIIAVLGVFWQVNRQQGFEKIKEDEKNRPFVDFSIQYGIKENDKIYHSSNSVGIDDYRGFFYRVRNILDVPALNVFFCIYAKGSRNPVNVIVVQSIRNEAILVDPSLPRNIKISKIEICYQTTRNEFGLLHSRSTNQAFLKLPKRIYGYVAKYRFDEAIKRLNVHNKKYETSITKVWRQNISIFSKEDLDHYREIDGQILKHQIPALKPKIRDINDRIT</sequence>
<dbReference type="Proteomes" id="UP000177010">
    <property type="component" value="Unassembled WGS sequence"/>
</dbReference>
<evidence type="ECO:0000256" key="1">
    <source>
        <dbReference type="SAM" id="Phobius"/>
    </source>
</evidence>
<evidence type="ECO:0000313" key="2">
    <source>
        <dbReference type="EMBL" id="OFA13121.1"/>
    </source>
</evidence>
<reference evidence="2 3" key="1">
    <citation type="submission" date="2016-09" db="EMBL/GenBank/DDBJ databases">
        <title>Genome Sequence of Lactobacillus sunkii Strain CG01.</title>
        <authorList>
            <person name="Poehlein A."/>
            <person name="Gabris C."/>
            <person name="Bengelsdorf F.R."/>
            <person name="Duerre P."/>
            <person name="Daniel R."/>
        </authorList>
    </citation>
    <scope>NUCLEOTIDE SEQUENCE [LARGE SCALE GENOMIC DNA]</scope>
    <source>
        <strain evidence="2 3">CG_D</strain>
    </source>
</reference>
<keyword evidence="1" id="KW-0472">Membrane</keyword>
<dbReference type="RefSeq" id="WP_070366901.1">
    <property type="nucleotide sequence ID" value="NZ_JAZHVW010000013.1"/>
</dbReference>
<evidence type="ECO:0000313" key="3">
    <source>
        <dbReference type="Proteomes" id="UP000177010"/>
    </source>
</evidence>
<keyword evidence="1" id="KW-1133">Transmembrane helix</keyword>
<dbReference type="STRING" id="481719.LASUN_01200"/>
<feature type="transmembrane region" description="Helical" evidence="1">
    <location>
        <begin position="12"/>
        <end position="35"/>
    </location>
</feature>
<dbReference type="EMBL" id="MIQE01000002">
    <property type="protein sequence ID" value="OFA13121.1"/>
    <property type="molecule type" value="Genomic_DNA"/>
</dbReference>
<name>A0A1E7XJ44_9LACO</name>